<dbReference type="PANTHER" id="PTHR16023:SF0">
    <property type="entry name" value="PROTEIN VAC14 HOMOLOG"/>
    <property type="match status" value="1"/>
</dbReference>
<keyword evidence="2" id="KW-1185">Reference proteome</keyword>
<reference evidence="1" key="1">
    <citation type="submission" date="2020-11" db="EMBL/GenBank/DDBJ databases">
        <authorList>
            <person name="Tran Van P."/>
        </authorList>
    </citation>
    <scope>NUCLEOTIDE SEQUENCE</scope>
</reference>
<dbReference type="SUPFAM" id="SSF48371">
    <property type="entry name" value="ARM repeat"/>
    <property type="match status" value="1"/>
</dbReference>
<dbReference type="InterPro" id="IPR011989">
    <property type="entry name" value="ARM-like"/>
</dbReference>
<dbReference type="InterPro" id="IPR026825">
    <property type="entry name" value="Vac14"/>
</dbReference>
<dbReference type="GO" id="GO:0070772">
    <property type="term" value="C:PAS complex"/>
    <property type="evidence" value="ECO:0007669"/>
    <property type="project" value="InterPro"/>
</dbReference>
<organism evidence="1">
    <name type="scientific">Medioppia subpectinata</name>
    <dbReference type="NCBI Taxonomy" id="1979941"/>
    <lineage>
        <taxon>Eukaryota</taxon>
        <taxon>Metazoa</taxon>
        <taxon>Ecdysozoa</taxon>
        <taxon>Arthropoda</taxon>
        <taxon>Chelicerata</taxon>
        <taxon>Arachnida</taxon>
        <taxon>Acari</taxon>
        <taxon>Acariformes</taxon>
        <taxon>Sarcoptiformes</taxon>
        <taxon>Oribatida</taxon>
        <taxon>Brachypylina</taxon>
        <taxon>Oppioidea</taxon>
        <taxon>Oppiidae</taxon>
        <taxon>Medioppia</taxon>
    </lineage>
</organism>
<dbReference type="Pfam" id="PF12755">
    <property type="entry name" value="Vac14_Fab1_bd"/>
    <property type="match status" value="1"/>
</dbReference>
<evidence type="ECO:0000313" key="2">
    <source>
        <dbReference type="Proteomes" id="UP000759131"/>
    </source>
</evidence>
<dbReference type="AlphaFoldDB" id="A0A7R9LYQ6"/>
<dbReference type="PANTHER" id="PTHR16023">
    <property type="entry name" value="TAX1 BINDING PROTEIN-RELATED"/>
    <property type="match status" value="1"/>
</dbReference>
<dbReference type="Gene3D" id="1.25.10.10">
    <property type="entry name" value="Leucine-rich Repeat Variant"/>
    <property type="match status" value="1"/>
</dbReference>
<protein>
    <submittedName>
        <fullName evidence="1">Uncharacterized protein</fullName>
    </submittedName>
</protein>
<sequence length="147" mass="16346">MSDKDFSPLSNACVRALNDKLYDKRKAAALEIEKMARDFNTVGNVIQIKKLLKILGEDFSLSNNPNSRKGGLIGLAAMAIALGRESTPYISDLIRPMLSCFSDQDSRVRYYACEALYNVVKVSRSDVLPFFNEVFDSLSKLAADPDQ</sequence>
<dbReference type="EMBL" id="CAJPIZ010046291">
    <property type="protein sequence ID" value="CAG2122314.1"/>
    <property type="molecule type" value="Genomic_DNA"/>
</dbReference>
<feature type="non-terminal residue" evidence="1">
    <location>
        <position position="1"/>
    </location>
</feature>
<dbReference type="InterPro" id="IPR016024">
    <property type="entry name" value="ARM-type_fold"/>
</dbReference>
<name>A0A7R9LYQ6_9ACAR</name>
<dbReference type="OrthoDB" id="6492564at2759"/>
<gene>
    <name evidence="1" type="ORF">OSB1V03_LOCUS22260</name>
</gene>
<dbReference type="GO" id="GO:0010008">
    <property type="term" value="C:endosome membrane"/>
    <property type="evidence" value="ECO:0007669"/>
    <property type="project" value="TreeGrafter"/>
</dbReference>
<dbReference type="GO" id="GO:0006661">
    <property type="term" value="P:phosphatidylinositol biosynthetic process"/>
    <property type="evidence" value="ECO:0007669"/>
    <property type="project" value="InterPro"/>
</dbReference>
<evidence type="ECO:0000313" key="1">
    <source>
        <dbReference type="EMBL" id="CAD7649142.1"/>
    </source>
</evidence>
<dbReference type="Proteomes" id="UP000759131">
    <property type="component" value="Unassembled WGS sequence"/>
</dbReference>
<proteinExistence type="predicted"/>
<dbReference type="EMBL" id="OC900866">
    <property type="protein sequence ID" value="CAD7649142.1"/>
    <property type="molecule type" value="Genomic_DNA"/>
</dbReference>
<accession>A0A7R9LYQ6</accession>